<evidence type="ECO:0000256" key="1">
    <source>
        <dbReference type="SAM" id="Phobius"/>
    </source>
</evidence>
<sequence length="156" mass="17225">METREWILKRNCSIAPRQLAWVFAILCMVSLTVALGFTLHGAWTILVFSVIELLAVGAAMLVYARHATDCEVVVLEADDLLVELIEGNCRQRSKLPLQGLRLIVAIGHQALVALESGGQCVHVGRFTNQWQRRAFAQELERELAARLGGTAALSFL</sequence>
<keyword evidence="1" id="KW-1133">Transmembrane helix</keyword>
<dbReference type="AlphaFoldDB" id="A0A6M3ZX82"/>
<protein>
    <submittedName>
        <fullName evidence="2">DUF2244 domain-containing protein</fullName>
    </submittedName>
</protein>
<gene>
    <name evidence="2" type="ORF">C798_23860</name>
</gene>
<evidence type="ECO:0000313" key="2">
    <source>
        <dbReference type="EMBL" id="QJQ03156.1"/>
    </source>
</evidence>
<keyword evidence="1" id="KW-0812">Transmembrane</keyword>
<dbReference type="RefSeq" id="WP_017453708.1">
    <property type="nucleotide sequence ID" value="NZ_CP008956.1"/>
</dbReference>
<dbReference type="Pfam" id="PF10003">
    <property type="entry name" value="DUF2244"/>
    <property type="match status" value="1"/>
</dbReference>
<dbReference type="InterPro" id="IPR019253">
    <property type="entry name" value="DUF2244_TM"/>
</dbReference>
<dbReference type="Proteomes" id="UP000501648">
    <property type="component" value="Chromosome"/>
</dbReference>
<proteinExistence type="predicted"/>
<organism evidence="2 3">
    <name type="scientific">Herbaspirillum rubrisubalbicans Os34</name>
    <dbReference type="NCBI Taxonomy" id="1235827"/>
    <lineage>
        <taxon>Bacteria</taxon>
        <taxon>Pseudomonadati</taxon>
        <taxon>Pseudomonadota</taxon>
        <taxon>Betaproteobacteria</taxon>
        <taxon>Burkholderiales</taxon>
        <taxon>Oxalobacteraceae</taxon>
        <taxon>Herbaspirillum</taxon>
    </lineage>
</organism>
<accession>A0A6M3ZX82</accession>
<evidence type="ECO:0000313" key="3">
    <source>
        <dbReference type="Proteomes" id="UP000501648"/>
    </source>
</evidence>
<feature type="transmembrane region" description="Helical" evidence="1">
    <location>
        <begin position="45"/>
        <end position="64"/>
    </location>
</feature>
<feature type="transmembrane region" description="Helical" evidence="1">
    <location>
        <begin position="20"/>
        <end position="39"/>
    </location>
</feature>
<dbReference type="EMBL" id="CP008956">
    <property type="protein sequence ID" value="QJQ03156.1"/>
    <property type="molecule type" value="Genomic_DNA"/>
</dbReference>
<keyword evidence="1" id="KW-0472">Membrane</keyword>
<reference evidence="2 3" key="1">
    <citation type="journal article" date="2012" name="J. Bacteriol.">
        <title>Genome sequence of the pathogenic Herbaspirillum seropedicae strain Os34, isolated from rice roots.</title>
        <authorList>
            <person name="Ye W."/>
            <person name="Ye S."/>
            <person name="Liu J."/>
            <person name="Chang S."/>
            <person name="Chen M."/>
            <person name="Zhu B."/>
            <person name="Guo L."/>
            <person name="An Q."/>
        </authorList>
    </citation>
    <scope>NUCLEOTIDE SEQUENCE [LARGE SCALE GENOMIC DNA]</scope>
    <source>
        <strain evidence="2 3">Os34</strain>
    </source>
</reference>
<name>A0A6M3ZX82_9BURK</name>